<name>A0A6I1FX49_9BACI</name>
<comment type="caution">
    <text evidence="3">The sequence shown here is derived from an EMBL/GenBank/DDBJ whole genome shotgun (WGS) entry which is preliminary data.</text>
</comment>
<protein>
    <submittedName>
        <fullName evidence="3">Molybdopterin biosynthesis protein MoeB</fullName>
    </submittedName>
</protein>
<dbReference type="Gene3D" id="3.40.50.720">
    <property type="entry name" value="NAD(P)-binding Rossmann-like Domain"/>
    <property type="match status" value="1"/>
</dbReference>
<reference evidence="3 4" key="1">
    <citation type="submission" date="2019-10" db="EMBL/GenBank/DDBJ databases">
        <title>Bacillus aerolatum sp. nov., isolated from bioaerosol of sport playgrounds.</title>
        <authorList>
            <person name="Chen P."/>
            <person name="Zhang G."/>
        </authorList>
    </citation>
    <scope>NUCLEOTIDE SEQUENCE [LARGE SCALE GENOMIC DNA]</scope>
    <source>
        <strain evidence="3 4">CX253</strain>
    </source>
</reference>
<dbReference type="GO" id="GO:0004792">
    <property type="term" value="F:thiosulfate-cyanide sulfurtransferase activity"/>
    <property type="evidence" value="ECO:0007669"/>
    <property type="project" value="TreeGrafter"/>
</dbReference>
<feature type="domain" description="THIF-type NAD/FAD binding fold" evidence="2">
    <location>
        <begin position="18"/>
        <end position="253"/>
    </location>
</feature>
<dbReference type="PANTHER" id="PTHR10953">
    <property type="entry name" value="UBIQUITIN-ACTIVATING ENZYME E1"/>
    <property type="match status" value="1"/>
</dbReference>
<dbReference type="GO" id="GO:0008146">
    <property type="term" value="F:sulfotransferase activity"/>
    <property type="evidence" value="ECO:0007669"/>
    <property type="project" value="TreeGrafter"/>
</dbReference>
<comment type="similarity">
    <text evidence="1">Belongs to the HesA/MoeB/ThiF family.</text>
</comment>
<dbReference type="EMBL" id="WEIO01000003">
    <property type="protein sequence ID" value="KAB7707563.1"/>
    <property type="molecule type" value="Genomic_DNA"/>
</dbReference>
<dbReference type="FunFam" id="3.40.50.720:FF:000080">
    <property type="entry name" value="Thiazole biosynthesis adenylyltransferase ThiF"/>
    <property type="match status" value="1"/>
</dbReference>
<keyword evidence="4" id="KW-1185">Reference proteome</keyword>
<dbReference type="InterPro" id="IPR000594">
    <property type="entry name" value="ThiF_NAD_FAD-bd"/>
</dbReference>
<accession>A0A6I1FX49</accession>
<dbReference type="GO" id="GO:0016779">
    <property type="term" value="F:nucleotidyltransferase activity"/>
    <property type="evidence" value="ECO:0007669"/>
    <property type="project" value="TreeGrafter"/>
</dbReference>
<dbReference type="InterPro" id="IPR035985">
    <property type="entry name" value="Ubiquitin-activating_enz"/>
</dbReference>
<dbReference type="SUPFAM" id="SSF69572">
    <property type="entry name" value="Activating enzymes of the ubiquitin-like proteins"/>
    <property type="match status" value="1"/>
</dbReference>
<evidence type="ECO:0000313" key="4">
    <source>
        <dbReference type="Proteomes" id="UP000429595"/>
    </source>
</evidence>
<dbReference type="Pfam" id="PF00899">
    <property type="entry name" value="ThiF"/>
    <property type="match status" value="1"/>
</dbReference>
<dbReference type="Proteomes" id="UP000429595">
    <property type="component" value="Unassembled WGS sequence"/>
</dbReference>
<dbReference type="PANTHER" id="PTHR10953:SF102">
    <property type="entry name" value="ADENYLYLTRANSFERASE AND SULFURTRANSFERASE MOCS3"/>
    <property type="match status" value="1"/>
</dbReference>
<gene>
    <name evidence="3" type="ORF">F9802_07400</name>
</gene>
<dbReference type="GO" id="GO:0005829">
    <property type="term" value="C:cytosol"/>
    <property type="evidence" value="ECO:0007669"/>
    <property type="project" value="TreeGrafter"/>
</dbReference>
<dbReference type="CDD" id="cd00757">
    <property type="entry name" value="ThiF_MoeB_HesA_family"/>
    <property type="match status" value="1"/>
</dbReference>
<evidence type="ECO:0000259" key="2">
    <source>
        <dbReference type="Pfam" id="PF00899"/>
    </source>
</evidence>
<dbReference type="AlphaFoldDB" id="A0A6I1FX49"/>
<dbReference type="GO" id="GO:0008641">
    <property type="term" value="F:ubiquitin-like modifier activating enzyme activity"/>
    <property type="evidence" value="ECO:0007669"/>
    <property type="project" value="InterPro"/>
</dbReference>
<proteinExistence type="inferred from homology"/>
<sequence>MFIQYDHKGEPFMMDSRYSRQMLVSSIGKQGQKKLNEASVLIVGGGALGSHMAEMCARMGISQITILDRDYVDLSNLQRQTLFTEEDVLNKEAKAFALEKHLKKINSSIKIEGMVADVNKQILEQYIHNIDIVLDCTDNFDTRFLINEVCILHNKKWIFASCAGTYGNVVPISPGKSACLDCLLANTPFFNGASCDLIGVQTTLIPFITSIQSSIMVKMLIQQEEFDDYYFYQMDSWKLQMNKFAVRRNKECKSCVCKEFEHLNKAYTDEATQLCGRDTVQFRTSLHEEAHFQQLVNYLDEHAISYKRNKFIVSFSYKDHPIVLFKDGRLLIHEVPDVKRAKKLYYQLFN</sequence>
<organism evidence="3 4">
    <name type="scientific">Bacillus aerolatus</name>
    <dbReference type="NCBI Taxonomy" id="2653354"/>
    <lineage>
        <taxon>Bacteria</taxon>
        <taxon>Bacillati</taxon>
        <taxon>Bacillota</taxon>
        <taxon>Bacilli</taxon>
        <taxon>Bacillales</taxon>
        <taxon>Bacillaceae</taxon>
        <taxon>Bacillus</taxon>
    </lineage>
</organism>
<evidence type="ECO:0000256" key="1">
    <source>
        <dbReference type="ARBA" id="ARBA00009919"/>
    </source>
</evidence>
<evidence type="ECO:0000313" key="3">
    <source>
        <dbReference type="EMBL" id="KAB7707563.1"/>
    </source>
</evidence>
<dbReference type="InterPro" id="IPR045886">
    <property type="entry name" value="ThiF/MoeB/HesA"/>
</dbReference>